<dbReference type="InterPro" id="IPR019734">
    <property type="entry name" value="TPR_rpt"/>
</dbReference>
<keyword evidence="3" id="KW-1185">Reference proteome</keyword>
<feature type="chain" id="PRO_5036742355" description="Tetratricopeptide repeat protein" evidence="1">
    <location>
        <begin position="26"/>
        <end position="218"/>
    </location>
</feature>
<evidence type="ECO:0000313" key="2">
    <source>
        <dbReference type="EMBL" id="GGO67905.1"/>
    </source>
</evidence>
<evidence type="ECO:0000256" key="1">
    <source>
        <dbReference type="SAM" id="SignalP"/>
    </source>
</evidence>
<protein>
    <recommendedName>
        <fullName evidence="4">Tetratricopeptide repeat protein</fullName>
    </recommendedName>
</protein>
<reference evidence="2" key="2">
    <citation type="submission" date="2020-09" db="EMBL/GenBank/DDBJ databases">
        <authorList>
            <person name="Sun Q."/>
            <person name="Zhou Y."/>
        </authorList>
    </citation>
    <scope>NUCLEOTIDE SEQUENCE</scope>
    <source>
        <strain evidence="2">CGMCC 1.7086</strain>
    </source>
</reference>
<evidence type="ECO:0008006" key="4">
    <source>
        <dbReference type="Google" id="ProtNLM"/>
    </source>
</evidence>
<dbReference type="Pfam" id="PF13181">
    <property type="entry name" value="TPR_8"/>
    <property type="match status" value="1"/>
</dbReference>
<reference evidence="2" key="1">
    <citation type="journal article" date="2014" name="Int. J. Syst. Evol. Microbiol.">
        <title>Complete genome sequence of Corynebacterium casei LMG S-19264T (=DSM 44701T), isolated from a smear-ripened cheese.</title>
        <authorList>
            <consortium name="US DOE Joint Genome Institute (JGI-PGF)"/>
            <person name="Walter F."/>
            <person name="Albersmeier A."/>
            <person name="Kalinowski J."/>
            <person name="Ruckert C."/>
        </authorList>
    </citation>
    <scope>NUCLEOTIDE SEQUENCE</scope>
    <source>
        <strain evidence="2">CGMCC 1.7086</strain>
    </source>
</reference>
<dbReference type="EMBL" id="BMLS01000002">
    <property type="protein sequence ID" value="GGO67905.1"/>
    <property type="molecule type" value="Genomic_DNA"/>
</dbReference>
<dbReference type="RefSeq" id="WP_188692803.1">
    <property type="nucleotide sequence ID" value="NZ_BMLS01000002.1"/>
</dbReference>
<evidence type="ECO:0000313" key="3">
    <source>
        <dbReference type="Proteomes" id="UP000606935"/>
    </source>
</evidence>
<sequence length="218" mass="23903">MTMLKRPLIALVGGLSLILTSAANANEWPQLLAVQQQWAVVNYTLAEQERDKAFDNLIAEAQTLTQSEPQRAEGWIWLGISQSSAAGAKGGLDALGLAKQAKASLEKAISLDEKALSGSALTSLGVLYHKLPGWPISFGSDKKAEKLLKQALEMNPKGIDPNYFYGEFLFDDGKYAKAKEHLLLAKQAEPRPNRPLADSSRQKEIDMLLTKVEKKLSR</sequence>
<gene>
    <name evidence="2" type="ORF">GCM10010982_15550</name>
</gene>
<organism evidence="2 3">
    <name type="scientific">Bowmanella pacifica</name>
    <dbReference type="NCBI Taxonomy" id="502051"/>
    <lineage>
        <taxon>Bacteria</taxon>
        <taxon>Pseudomonadati</taxon>
        <taxon>Pseudomonadota</taxon>
        <taxon>Gammaproteobacteria</taxon>
        <taxon>Alteromonadales</taxon>
        <taxon>Alteromonadaceae</taxon>
        <taxon>Bowmanella</taxon>
    </lineage>
</organism>
<feature type="signal peptide" evidence="1">
    <location>
        <begin position="1"/>
        <end position="25"/>
    </location>
</feature>
<dbReference type="Proteomes" id="UP000606935">
    <property type="component" value="Unassembled WGS sequence"/>
</dbReference>
<dbReference type="AlphaFoldDB" id="A0A917YYJ4"/>
<proteinExistence type="predicted"/>
<dbReference type="Gene3D" id="1.25.40.10">
    <property type="entry name" value="Tetratricopeptide repeat domain"/>
    <property type="match status" value="1"/>
</dbReference>
<dbReference type="SUPFAM" id="SSF48452">
    <property type="entry name" value="TPR-like"/>
    <property type="match status" value="1"/>
</dbReference>
<keyword evidence="1" id="KW-0732">Signal</keyword>
<comment type="caution">
    <text evidence="2">The sequence shown here is derived from an EMBL/GenBank/DDBJ whole genome shotgun (WGS) entry which is preliminary data.</text>
</comment>
<accession>A0A917YYJ4</accession>
<dbReference type="InterPro" id="IPR011990">
    <property type="entry name" value="TPR-like_helical_dom_sf"/>
</dbReference>
<dbReference type="Pfam" id="PF14559">
    <property type="entry name" value="TPR_19"/>
    <property type="match status" value="1"/>
</dbReference>
<name>A0A917YYJ4_9ALTE</name>